<proteinExistence type="predicted"/>
<accession>A0A9P4UB66</accession>
<feature type="chain" id="PRO_5040247587" evidence="1">
    <location>
        <begin position="18"/>
        <end position="152"/>
    </location>
</feature>
<name>A0A9P4UB66_9PLEO</name>
<evidence type="ECO:0000313" key="2">
    <source>
        <dbReference type="EMBL" id="KAF2443781.1"/>
    </source>
</evidence>
<gene>
    <name evidence="2" type="ORF">P171DRAFT_486502</name>
</gene>
<reference evidence="2" key="1">
    <citation type="journal article" date="2020" name="Stud. Mycol.">
        <title>101 Dothideomycetes genomes: a test case for predicting lifestyles and emergence of pathogens.</title>
        <authorList>
            <person name="Haridas S."/>
            <person name="Albert R."/>
            <person name="Binder M."/>
            <person name="Bloem J."/>
            <person name="Labutti K."/>
            <person name="Salamov A."/>
            <person name="Andreopoulos B."/>
            <person name="Baker S."/>
            <person name="Barry K."/>
            <person name="Bills G."/>
            <person name="Bluhm B."/>
            <person name="Cannon C."/>
            <person name="Castanera R."/>
            <person name="Culley D."/>
            <person name="Daum C."/>
            <person name="Ezra D."/>
            <person name="Gonzalez J."/>
            <person name="Henrissat B."/>
            <person name="Kuo A."/>
            <person name="Liang C."/>
            <person name="Lipzen A."/>
            <person name="Lutzoni F."/>
            <person name="Magnuson J."/>
            <person name="Mondo S."/>
            <person name="Nolan M."/>
            <person name="Ohm R."/>
            <person name="Pangilinan J."/>
            <person name="Park H.-J."/>
            <person name="Ramirez L."/>
            <person name="Alfaro M."/>
            <person name="Sun H."/>
            <person name="Tritt A."/>
            <person name="Yoshinaga Y."/>
            <person name="Zwiers L.-H."/>
            <person name="Turgeon B."/>
            <person name="Goodwin S."/>
            <person name="Spatafora J."/>
            <person name="Crous P."/>
            <person name="Grigoriev I."/>
        </authorList>
    </citation>
    <scope>NUCLEOTIDE SEQUENCE</scope>
    <source>
        <strain evidence="2">CBS 690.94</strain>
    </source>
</reference>
<protein>
    <submittedName>
        <fullName evidence="2">Uncharacterized protein</fullName>
    </submittedName>
</protein>
<dbReference type="Proteomes" id="UP000799764">
    <property type="component" value="Unassembled WGS sequence"/>
</dbReference>
<feature type="signal peptide" evidence="1">
    <location>
        <begin position="1"/>
        <end position="17"/>
    </location>
</feature>
<evidence type="ECO:0000256" key="1">
    <source>
        <dbReference type="SAM" id="SignalP"/>
    </source>
</evidence>
<organism evidence="2 3">
    <name type="scientific">Karstenula rhodostoma CBS 690.94</name>
    <dbReference type="NCBI Taxonomy" id="1392251"/>
    <lineage>
        <taxon>Eukaryota</taxon>
        <taxon>Fungi</taxon>
        <taxon>Dikarya</taxon>
        <taxon>Ascomycota</taxon>
        <taxon>Pezizomycotina</taxon>
        <taxon>Dothideomycetes</taxon>
        <taxon>Pleosporomycetidae</taxon>
        <taxon>Pleosporales</taxon>
        <taxon>Massarineae</taxon>
        <taxon>Didymosphaeriaceae</taxon>
        <taxon>Karstenula</taxon>
    </lineage>
</organism>
<keyword evidence="3" id="KW-1185">Reference proteome</keyword>
<comment type="caution">
    <text evidence="2">The sequence shown here is derived from an EMBL/GenBank/DDBJ whole genome shotgun (WGS) entry which is preliminary data.</text>
</comment>
<sequence length="152" mass="16600">MNTLLFLVTFFVASVVGLPHVGMIDTPLIRDVGLIFDDKFYKGNSTFIFEVREKPVCIPLNVDSSSRPRGFNIKSVQVCKPTTCAFFTGENCSSKSTGTFSVSCKGPGDVPNHKSDDVYKSYICGDNIARREELEGTKALVTVPHDPNAGMV</sequence>
<keyword evidence="1" id="KW-0732">Signal</keyword>
<evidence type="ECO:0000313" key="3">
    <source>
        <dbReference type="Proteomes" id="UP000799764"/>
    </source>
</evidence>
<dbReference type="OrthoDB" id="3718796at2759"/>
<dbReference type="AlphaFoldDB" id="A0A9P4UB66"/>
<dbReference type="EMBL" id="MU001502">
    <property type="protein sequence ID" value="KAF2443781.1"/>
    <property type="molecule type" value="Genomic_DNA"/>
</dbReference>